<organism evidence="1 2">
    <name type="scientific">Mangrovivirga halotolerans</name>
    <dbReference type="NCBI Taxonomy" id="2993936"/>
    <lineage>
        <taxon>Bacteria</taxon>
        <taxon>Pseudomonadati</taxon>
        <taxon>Bacteroidota</taxon>
        <taxon>Cytophagia</taxon>
        <taxon>Cytophagales</taxon>
        <taxon>Mangrovivirgaceae</taxon>
        <taxon>Mangrovivirga</taxon>
    </lineage>
</organism>
<dbReference type="EMBL" id="JAPFQN010000011">
    <property type="protein sequence ID" value="MCX2745828.1"/>
    <property type="molecule type" value="Genomic_DNA"/>
</dbReference>
<dbReference type="Proteomes" id="UP001209885">
    <property type="component" value="Unassembled WGS sequence"/>
</dbReference>
<evidence type="ECO:0000313" key="2">
    <source>
        <dbReference type="Proteomes" id="UP001209885"/>
    </source>
</evidence>
<sequence>MNETQVKYREWELYSDKKITEHTYKEFENSGAESCGCDYCKNFIIQRESVYPDEIKKLFEELGIDYKKEIDVSELARLENGLHYYNGWFQFKGDFKGKDCTIPLKDGGHTVDLTKITDNFSIGFRYDNSITPFKDKSGLVQIEFDCYLPWVLENETE</sequence>
<name>A0ABT3RWU3_9BACT</name>
<gene>
    <name evidence="1" type="ORF">OO013_18240</name>
</gene>
<reference evidence="1 2" key="1">
    <citation type="submission" date="2022-11" db="EMBL/GenBank/DDBJ databases">
        <title>The characterization of three novel Bacteroidetes species and genomic analysis of their roles in tidal elemental geochemical cycles.</title>
        <authorList>
            <person name="Ma K."/>
        </authorList>
    </citation>
    <scope>NUCLEOTIDE SEQUENCE [LARGE SCALE GENOMIC DNA]</scope>
    <source>
        <strain evidence="1 2">M17</strain>
    </source>
</reference>
<comment type="caution">
    <text evidence="1">The sequence shown here is derived from an EMBL/GenBank/DDBJ whole genome shotgun (WGS) entry which is preliminary data.</text>
</comment>
<accession>A0ABT3RWU3</accession>
<protein>
    <submittedName>
        <fullName evidence="1">Uncharacterized protein</fullName>
    </submittedName>
</protein>
<evidence type="ECO:0000313" key="1">
    <source>
        <dbReference type="EMBL" id="MCX2745828.1"/>
    </source>
</evidence>
<keyword evidence="2" id="KW-1185">Reference proteome</keyword>
<dbReference type="RefSeq" id="WP_266058429.1">
    <property type="nucleotide sequence ID" value="NZ_JAPFQN010000011.1"/>
</dbReference>
<proteinExistence type="predicted"/>